<keyword evidence="8" id="KW-1185">Reference proteome</keyword>
<reference evidence="7 8" key="1">
    <citation type="submission" date="2016-10" db="EMBL/GenBank/DDBJ databases">
        <title>Draft genome sequences of four alkaliphilic bacteria belonging to the Anaerobacillus genus.</title>
        <authorList>
            <person name="Bassil N.M."/>
            <person name="Lloyd J.R."/>
        </authorList>
    </citation>
    <scope>NUCLEOTIDE SEQUENCE [LARGE SCALE GENOMIC DNA]</scope>
    <source>
        <strain evidence="7 8">DSM 18345</strain>
    </source>
</reference>
<protein>
    <submittedName>
        <fullName evidence="7">Spore germination protein</fullName>
    </submittedName>
</protein>
<gene>
    <name evidence="7" type="ORF">BKP37_15240</name>
</gene>
<comment type="caution">
    <text evidence="7">The sequence shown here is derived from an EMBL/GenBank/DDBJ whole genome shotgun (WGS) entry which is preliminary data.</text>
</comment>
<evidence type="ECO:0000256" key="1">
    <source>
        <dbReference type="ARBA" id="ARBA00004141"/>
    </source>
</evidence>
<dbReference type="RefSeq" id="WP_071310471.1">
    <property type="nucleotide sequence ID" value="NZ_MLQR01000036.1"/>
</dbReference>
<name>A0A1S2LHC4_9BACI</name>
<evidence type="ECO:0000313" key="8">
    <source>
        <dbReference type="Proteomes" id="UP000179524"/>
    </source>
</evidence>
<evidence type="ECO:0000256" key="6">
    <source>
        <dbReference type="SAM" id="Phobius"/>
    </source>
</evidence>
<evidence type="ECO:0000256" key="2">
    <source>
        <dbReference type="ARBA" id="ARBA00005278"/>
    </source>
</evidence>
<comment type="subcellular location">
    <subcellularLocation>
        <location evidence="4">Cell membrane</location>
    </subcellularLocation>
    <subcellularLocation>
        <location evidence="1">Membrane</location>
        <topology evidence="1">Multi-pass membrane protein</topology>
    </subcellularLocation>
</comment>
<dbReference type="PANTHER" id="PTHR22550">
    <property type="entry name" value="SPORE GERMINATION PROTEIN"/>
    <property type="match status" value="1"/>
</dbReference>
<feature type="region of interest" description="Disordered" evidence="5">
    <location>
        <begin position="497"/>
        <end position="527"/>
    </location>
</feature>
<dbReference type="InterPro" id="IPR004995">
    <property type="entry name" value="Spore_Ger"/>
</dbReference>
<keyword evidence="6" id="KW-0812">Transmembrane</keyword>
<dbReference type="PANTHER" id="PTHR22550:SF5">
    <property type="entry name" value="LEUCINE ZIPPER PROTEIN 4"/>
    <property type="match status" value="1"/>
</dbReference>
<dbReference type="AlphaFoldDB" id="A0A1S2LHC4"/>
<dbReference type="InterPro" id="IPR050768">
    <property type="entry name" value="UPF0353/GerABKA_families"/>
</dbReference>
<proteinExistence type="inferred from homology"/>
<feature type="transmembrane region" description="Helical" evidence="6">
    <location>
        <begin position="405"/>
        <end position="426"/>
    </location>
</feature>
<evidence type="ECO:0000256" key="5">
    <source>
        <dbReference type="SAM" id="MobiDB-lite"/>
    </source>
</evidence>
<feature type="transmembrane region" description="Helical" evidence="6">
    <location>
        <begin position="438"/>
        <end position="461"/>
    </location>
</feature>
<feature type="compositionally biased region" description="Polar residues" evidence="5">
    <location>
        <begin position="497"/>
        <end position="508"/>
    </location>
</feature>
<evidence type="ECO:0000256" key="4">
    <source>
        <dbReference type="PIRNR" id="PIRNR005690"/>
    </source>
</evidence>
<dbReference type="GO" id="GO:0005886">
    <property type="term" value="C:plasma membrane"/>
    <property type="evidence" value="ECO:0007669"/>
    <property type="project" value="UniProtKB-SubCell"/>
</dbReference>
<keyword evidence="3 4" id="KW-0472">Membrane</keyword>
<accession>A0A1S2LHC4</accession>
<dbReference type="Pfam" id="PF03323">
    <property type="entry name" value="GerA"/>
    <property type="match status" value="1"/>
</dbReference>
<evidence type="ECO:0000313" key="7">
    <source>
        <dbReference type="EMBL" id="OIJ11791.1"/>
    </source>
</evidence>
<dbReference type="PIRSF" id="PIRSF005690">
    <property type="entry name" value="GerBA"/>
    <property type="match status" value="1"/>
</dbReference>
<sequence length="527" mass="59520">MVFWWKNSKKSKYPINYKCSSDDQKMNLYTDIEDNEKQLKQIFTQCSDIVYQPLRVFGNHTGFLVYFNGMVDTQLIDQMILKTLVYQEHVKNEDIDTVIHNWIKEISFVGETKRASDFYTVTESILNGSAAVFLEGQKNALIFNVNGWEMRSIEEPNSESVIRGPREGFNESITVGTSLLRRRLRSPKLKMESLQIGKLSKTEIIITYVEDIVDRSIVQEVRNRLSQISIDGVLESGYIEELIEDAPFSPFPTVLHTERPDIVIANLLEGRVAILVDNTPFSLIVPITFWGAIQANEDYYERFWIGSLIRWVRYFAIFITLALPSFYLSVITFHQEMIPTSLMLAIAASREDIPFPALVEVLAMEFTFEVLREAGLRLPKQIGQAVSIVGALVIGQSAVEAGFVSAPMIIIVAFTGICSFAIPRYSIGIALRILRFPLIFLAGALGLYGVTIGFLFILLHLCSLRSFGIPYFSPVSPVGFSSLKDVLFRAPWWSMHSRPQSKSENSTRIPLGKMPGSVTDKGGSDEW</sequence>
<dbReference type="Proteomes" id="UP000179524">
    <property type="component" value="Unassembled WGS sequence"/>
</dbReference>
<dbReference type="EMBL" id="MLQR01000036">
    <property type="protein sequence ID" value="OIJ11791.1"/>
    <property type="molecule type" value="Genomic_DNA"/>
</dbReference>
<feature type="transmembrane region" description="Helical" evidence="6">
    <location>
        <begin position="311"/>
        <end position="333"/>
    </location>
</feature>
<organism evidence="7 8">
    <name type="scientific">Anaerobacillus alkalilacustris</name>
    <dbReference type="NCBI Taxonomy" id="393763"/>
    <lineage>
        <taxon>Bacteria</taxon>
        <taxon>Bacillati</taxon>
        <taxon>Bacillota</taxon>
        <taxon>Bacilli</taxon>
        <taxon>Bacillales</taxon>
        <taxon>Bacillaceae</taxon>
        <taxon>Anaerobacillus</taxon>
    </lineage>
</organism>
<comment type="similarity">
    <text evidence="2 4">Belongs to the GerABKA family.</text>
</comment>
<keyword evidence="6" id="KW-1133">Transmembrane helix</keyword>
<dbReference type="GO" id="GO:0009847">
    <property type="term" value="P:spore germination"/>
    <property type="evidence" value="ECO:0007669"/>
    <property type="project" value="UniProtKB-UniRule"/>
</dbReference>
<evidence type="ECO:0000256" key="3">
    <source>
        <dbReference type="ARBA" id="ARBA00023136"/>
    </source>
</evidence>